<comment type="caution">
    <text evidence="4">The sequence shown here is derived from an EMBL/GenBank/DDBJ whole genome shotgun (WGS) entry which is preliminary data.</text>
</comment>
<dbReference type="PANTHER" id="PTHR44943:SF4">
    <property type="entry name" value="TPR REPEAT-CONTAINING PROTEIN MJ0798"/>
    <property type="match status" value="1"/>
</dbReference>
<keyword evidence="2 3" id="KW-0802">TPR repeat</keyword>
<dbReference type="InterPro" id="IPR051685">
    <property type="entry name" value="Ycf3/AcsC/BcsC/TPR_MFPF"/>
</dbReference>
<sequence>MSEHEHIHEPLTPEQEQAFDLYNVAEELSDQGQYTQCIAVLDQALALLPDESEIWRLRGNALRGLKDYPPALQAFKKANECDPSNWRVVTDLAFTQLERGKLEIALKLYETVLYEIKPYDETARTDLLFNRAFVLQRLGRLEEAYAGYSEAYSQTNQDEDHEFAGQIVANRGNVAASLGRFADAAADYDHAKMLDPKNANSAWMALWAHMSEEGANLQINDHLRAIQLRTIMDLEPAHYIAKLCVGLLILGEGHPEIAQAHFDAAALQEPEEWDPPFWRGLALALQGESVQAKFAIDKALTMGLPPMLIIPLYWTRDNLAFFEGYAAPLLQNFGL</sequence>
<proteinExistence type="predicted"/>
<dbReference type="SMART" id="SM00028">
    <property type="entry name" value="TPR"/>
    <property type="match status" value="5"/>
</dbReference>
<evidence type="ECO:0000313" key="4">
    <source>
        <dbReference type="EMBL" id="GHP00866.1"/>
    </source>
</evidence>
<evidence type="ECO:0000256" key="1">
    <source>
        <dbReference type="ARBA" id="ARBA00022737"/>
    </source>
</evidence>
<dbReference type="PROSITE" id="PS50005">
    <property type="entry name" value="TPR"/>
    <property type="match status" value="1"/>
</dbReference>
<dbReference type="SUPFAM" id="SSF81901">
    <property type="entry name" value="HCP-like"/>
    <property type="match status" value="1"/>
</dbReference>
<evidence type="ECO:0000256" key="3">
    <source>
        <dbReference type="PROSITE-ProRule" id="PRU00339"/>
    </source>
</evidence>
<dbReference type="Proteomes" id="UP000597444">
    <property type="component" value="Unassembled WGS sequence"/>
</dbReference>
<evidence type="ECO:0000313" key="5">
    <source>
        <dbReference type="Proteomes" id="UP000597444"/>
    </source>
</evidence>
<dbReference type="InterPro" id="IPR011990">
    <property type="entry name" value="TPR-like_helical_dom_sf"/>
</dbReference>
<evidence type="ECO:0000256" key="2">
    <source>
        <dbReference type="ARBA" id="ARBA00022803"/>
    </source>
</evidence>
<protein>
    <recommendedName>
        <fullName evidence="6">Tetratricopeptide repeat protein</fullName>
    </recommendedName>
</protein>
<reference evidence="4" key="1">
    <citation type="submission" date="2020-10" db="EMBL/GenBank/DDBJ databases">
        <title>Taxonomic study of unclassified bacteria belonging to the class Ktedonobacteria.</title>
        <authorList>
            <person name="Yabe S."/>
            <person name="Wang C.M."/>
            <person name="Zheng Y."/>
            <person name="Sakai Y."/>
            <person name="Cavaletti L."/>
            <person name="Monciardini P."/>
            <person name="Donadio S."/>
        </authorList>
    </citation>
    <scope>NUCLEOTIDE SEQUENCE</scope>
    <source>
        <strain evidence="4">ID150040</strain>
    </source>
</reference>
<dbReference type="RefSeq" id="WP_220211438.1">
    <property type="nucleotide sequence ID" value="NZ_BNJK01000003.1"/>
</dbReference>
<dbReference type="EMBL" id="BNJK01000003">
    <property type="protein sequence ID" value="GHP00866.1"/>
    <property type="molecule type" value="Genomic_DNA"/>
</dbReference>
<name>A0A8J3IYK5_9CHLR</name>
<organism evidence="4 5">
    <name type="scientific">Reticulibacter mediterranei</name>
    <dbReference type="NCBI Taxonomy" id="2778369"/>
    <lineage>
        <taxon>Bacteria</taxon>
        <taxon>Bacillati</taxon>
        <taxon>Chloroflexota</taxon>
        <taxon>Ktedonobacteria</taxon>
        <taxon>Ktedonobacterales</taxon>
        <taxon>Reticulibacteraceae</taxon>
        <taxon>Reticulibacter</taxon>
    </lineage>
</organism>
<dbReference type="Gene3D" id="1.25.40.10">
    <property type="entry name" value="Tetratricopeptide repeat domain"/>
    <property type="match status" value="2"/>
</dbReference>
<gene>
    <name evidence="4" type="ORF">KSF_109130</name>
</gene>
<dbReference type="AlphaFoldDB" id="A0A8J3IYK5"/>
<keyword evidence="1" id="KW-0677">Repeat</keyword>
<keyword evidence="5" id="KW-1185">Reference proteome</keyword>
<evidence type="ECO:0008006" key="6">
    <source>
        <dbReference type="Google" id="ProtNLM"/>
    </source>
</evidence>
<dbReference type="SUPFAM" id="SSF48452">
    <property type="entry name" value="TPR-like"/>
    <property type="match status" value="1"/>
</dbReference>
<dbReference type="PANTHER" id="PTHR44943">
    <property type="entry name" value="CELLULOSE SYNTHASE OPERON PROTEIN C"/>
    <property type="match status" value="1"/>
</dbReference>
<accession>A0A8J3IYK5</accession>
<dbReference type="Pfam" id="PF13432">
    <property type="entry name" value="TPR_16"/>
    <property type="match status" value="1"/>
</dbReference>
<dbReference type="InterPro" id="IPR019734">
    <property type="entry name" value="TPR_rpt"/>
</dbReference>
<feature type="repeat" description="TPR" evidence="3">
    <location>
        <begin position="52"/>
        <end position="85"/>
    </location>
</feature>